<sequence length="70" mass="8022">MQKEIYENLRTIDESIDIIKQSILNLSQSDILPGKSFSVCVKALKIKMDEVETLIKWAENGSRRDINQAL</sequence>
<reference evidence="1 2" key="1">
    <citation type="submission" date="2017-04" db="EMBL/GenBank/DDBJ databases">
        <title>Complete genome of Campylobacter concisus ATCC 33237T and draft genomes for an additional eight well characterized C. concisus strains.</title>
        <authorList>
            <person name="Cornelius A.J."/>
            <person name="Miller W.G."/>
            <person name="Lastovica A.J."/>
            <person name="On S.L."/>
            <person name="French N.P."/>
            <person name="Vandenberg O."/>
            <person name="Biggs P.J."/>
        </authorList>
    </citation>
    <scope>NUCLEOTIDE SEQUENCE [LARGE SCALE GENOMIC DNA]</scope>
    <source>
        <strain evidence="1 2">Lasto28.99</strain>
    </source>
</reference>
<comment type="caution">
    <text evidence="1">The sequence shown here is derived from an EMBL/GenBank/DDBJ whole genome shotgun (WGS) entry which is preliminary data.</text>
</comment>
<accession>A0A1Y5MVJ7</accession>
<dbReference type="Proteomes" id="UP000195967">
    <property type="component" value="Unassembled WGS sequence"/>
</dbReference>
<name>A0A1Y5MVJ7_9BACT</name>
<dbReference type="AlphaFoldDB" id="A0A1Y5MVJ7"/>
<dbReference type="RefSeq" id="WP_087584131.1">
    <property type="nucleotide sequence ID" value="NZ_CABMKR010000002.1"/>
</dbReference>
<evidence type="ECO:0000313" key="2">
    <source>
        <dbReference type="Proteomes" id="UP000195967"/>
    </source>
</evidence>
<protein>
    <submittedName>
        <fullName evidence="1">Uncharacterized protein</fullName>
    </submittedName>
</protein>
<organism evidence="1 2">
    <name type="scientific">Campylobacter concisus</name>
    <dbReference type="NCBI Taxonomy" id="199"/>
    <lineage>
        <taxon>Bacteria</taxon>
        <taxon>Pseudomonadati</taxon>
        <taxon>Campylobacterota</taxon>
        <taxon>Epsilonproteobacteria</taxon>
        <taxon>Campylobacterales</taxon>
        <taxon>Campylobacteraceae</taxon>
        <taxon>Campylobacter</taxon>
    </lineage>
</organism>
<gene>
    <name evidence="1" type="ORF">B9N62_01930</name>
</gene>
<dbReference type="EMBL" id="NDYO01000002">
    <property type="protein sequence ID" value="OUT12558.1"/>
    <property type="molecule type" value="Genomic_DNA"/>
</dbReference>
<proteinExistence type="predicted"/>
<evidence type="ECO:0000313" key="1">
    <source>
        <dbReference type="EMBL" id="OUT12558.1"/>
    </source>
</evidence>